<reference evidence="1" key="2">
    <citation type="submission" date="2020-05" db="UniProtKB">
        <authorList>
            <consortium name="EnsemblMetazoa"/>
        </authorList>
    </citation>
    <scope>IDENTIFICATION</scope>
    <source>
        <strain evidence="1">MINIMUS1</strain>
    </source>
</reference>
<reference evidence="2" key="1">
    <citation type="submission" date="2013-03" db="EMBL/GenBank/DDBJ databases">
        <title>The Genome Sequence of Anopheles minimus MINIMUS1.</title>
        <authorList>
            <consortium name="The Broad Institute Genomics Platform"/>
            <person name="Neafsey D.E."/>
            <person name="Walton C."/>
            <person name="Walker B."/>
            <person name="Young S.K."/>
            <person name="Zeng Q."/>
            <person name="Gargeya S."/>
            <person name="Fitzgerald M."/>
            <person name="Haas B."/>
            <person name="Abouelleil A."/>
            <person name="Allen A.W."/>
            <person name="Alvarado L."/>
            <person name="Arachchi H.M."/>
            <person name="Berlin A.M."/>
            <person name="Chapman S.B."/>
            <person name="Gainer-Dewar J."/>
            <person name="Goldberg J."/>
            <person name="Griggs A."/>
            <person name="Gujja S."/>
            <person name="Hansen M."/>
            <person name="Howarth C."/>
            <person name="Imamovic A."/>
            <person name="Ireland A."/>
            <person name="Larimer J."/>
            <person name="McCowan C."/>
            <person name="Murphy C."/>
            <person name="Pearson M."/>
            <person name="Poon T.W."/>
            <person name="Priest M."/>
            <person name="Roberts A."/>
            <person name="Saif S."/>
            <person name="Shea T."/>
            <person name="Sisk P."/>
            <person name="Sykes S."/>
            <person name="Wortman J."/>
            <person name="Nusbaum C."/>
            <person name="Birren B."/>
        </authorList>
    </citation>
    <scope>NUCLEOTIDE SEQUENCE [LARGE SCALE GENOMIC DNA]</scope>
    <source>
        <strain evidence="2">MINIMUS1</strain>
    </source>
</reference>
<proteinExistence type="predicted"/>
<keyword evidence="2" id="KW-1185">Reference proteome</keyword>
<protein>
    <submittedName>
        <fullName evidence="1">Uncharacterized protein</fullName>
    </submittedName>
</protein>
<evidence type="ECO:0000313" key="2">
    <source>
        <dbReference type="Proteomes" id="UP000075920"/>
    </source>
</evidence>
<accession>A0A182W8K8</accession>
<name>A0A182W8K8_9DIPT</name>
<dbReference type="VEuPathDB" id="VectorBase:AMIN006682"/>
<sequence>MMDVVADLARKDEFLTCNKLEALLALNLPPFILVPPCPLLLARRGTLSCVTKYQTIEYFIS</sequence>
<dbReference type="EnsemblMetazoa" id="AMIN006682-RA">
    <property type="protein sequence ID" value="AMIN006682-PA"/>
    <property type="gene ID" value="AMIN006682"/>
</dbReference>
<evidence type="ECO:0000313" key="1">
    <source>
        <dbReference type="EnsemblMetazoa" id="AMIN006682-PA"/>
    </source>
</evidence>
<dbReference type="AlphaFoldDB" id="A0A182W8K8"/>
<dbReference type="Proteomes" id="UP000075920">
    <property type="component" value="Unassembled WGS sequence"/>
</dbReference>
<organism evidence="1 2">
    <name type="scientific">Anopheles minimus</name>
    <dbReference type="NCBI Taxonomy" id="112268"/>
    <lineage>
        <taxon>Eukaryota</taxon>
        <taxon>Metazoa</taxon>
        <taxon>Ecdysozoa</taxon>
        <taxon>Arthropoda</taxon>
        <taxon>Hexapoda</taxon>
        <taxon>Insecta</taxon>
        <taxon>Pterygota</taxon>
        <taxon>Neoptera</taxon>
        <taxon>Endopterygota</taxon>
        <taxon>Diptera</taxon>
        <taxon>Nematocera</taxon>
        <taxon>Culicoidea</taxon>
        <taxon>Culicidae</taxon>
        <taxon>Anophelinae</taxon>
        <taxon>Anopheles</taxon>
    </lineage>
</organism>